<keyword evidence="3" id="KW-1185">Reference proteome</keyword>
<gene>
    <name evidence="2" type="ORF">GCM10023220_04210</name>
</gene>
<feature type="compositionally biased region" description="Basic and acidic residues" evidence="1">
    <location>
        <begin position="267"/>
        <end position="280"/>
    </location>
</feature>
<accession>A0ABP9ANW4</accession>
<keyword evidence="2" id="KW-0449">Lipoprotein</keyword>
<proteinExistence type="predicted"/>
<evidence type="ECO:0000313" key="3">
    <source>
        <dbReference type="Proteomes" id="UP001501265"/>
    </source>
</evidence>
<comment type="caution">
    <text evidence="2">The sequence shown here is derived from an EMBL/GenBank/DDBJ whole genome shotgun (WGS) entry which is preliminary data.</text>
</comment>
<organism evidence="2 3">
    <name type="scientific">Streptomyces ziwulingensis</name>
    <dbReference type="NCBI Taxonomy" id="1045501"/>
    <lineage>
        <taxon>Bacteria</taxon>
        <taxon>Bacillati</taxon>
        <taxon>Actinomycetota</taxon>
        <taxon>Actinomycetes</taxon>
        <taxon>Kitasatosporales</taxon>
        <taxon>Streptomycetaceae</taxon>
        <taxon>Streptomyces</taxon>
    </lineage>
</organism>
<dbReference type="EMBL" id="BAABIG010000005">
    <property type="protein sequence ID" value="GAA4784121.1"/>
    <property type="molecule type" value="Genomic_DNA"/>
</dbReference>
<name>A0ABP9ANW4_9ACTN</name>
<feature type="region of interest" description="Disordered" evidence="1">
    <location>
        <begin position="267"/>
        <end position="297"/>
    </location>
</feature>
<dbReference type="Proteomes" id="UP001501265">
    <property type="component" value="Unassembled WGS sequence"/>
</dbReference>
<sequence>MRGPFPFSGSGFPGTGAGAPGYRAGTRAGREGWDMRRRVLGGVSVAVALVLSATATACTDAGSTGSGAGPAPEVQALRAVERAVGRAGSARVESTTVIGGELSIEAAGALGWRDGVTGTLTITYTGGTSAETLRDLGTTSMQARYLPDAYYARMGDGFADRAGGRHWIKYGYADLERLDGDAGAGFADQMRSSTPHRTVRRLLRSEDVRKVGVRTLRGRRTTHWSGTVDGPGTPTVDIWVDDRDLLVKKVEKGGTAAQPLTQTAHYRDYGVRTSAERPPADDTADFTELLGGPGSGG</sequence>
<dbReference type="Gene3D" id="2.50.20.20">
    <property type="match status" value="1"/>
</dbReference>
<evidence type="ECO:0000313" key="2">
    <source>
        <dbReference type="EMBL" id="GAA4784121.1"/>
    </source>
</evidence>
<reference evidence="3" key="1">
    <citation type="journal article" date="2019" name="Int. J. Syst. Evol. Microbiol.">
        <title>The Global Catalogue of Microorganisms (GCM) 10K type strain sequencing project: providing services to taxonomists for standard genome sequencing and annotation.</title>
        <authorList>
            <consortium name="The Broad Institute Genomics Platform"/>
            <consortium name="The Broad Institute Genome Sequencing Center for Infectious Disease"/>
            <person name="Wu L."/>
            <person name="Ma J."/>
        </authorList>
    </citation>
    <scope>NUCLEOTIDE SEQUENCE [LARGE SCALE GENOMIC DNA]</scope>
    <source>
        <strain evidence="3">JCM 18081</strain>
    </source>
</reference>
<evidence type="ECO:0000256" key="1">
    <source>
        <dbReference type="SAM" id="MobiDB-lite"/>
    </source>
</evidence>
<protein>
    <submittedName>
        <fullName evidence="2">Lipoprotein</fullName>
    </submittedName>
</protein>
<feature type="compositionally biased region" description="Low complexity" evidence="1">
    <location>
        <begin position="1"/>
        <end position="10"/>
    </location>
</feature>
<feature type="region of interest" description="Disordered" evidence="1">
    <location>
        <begin position="1"/>
        <end position="25"/>
    </location>
</feature>